<gene>
    <name evidence="1" type="ORF">METZ01_LOCUS446852</name>
</gene>
<sequence length="38" mass="4572">MNALRLLAIFFRLGAMNEVQYRVNFWIHLLRSTMELGF</sequence>
<dbReference type="AlphaFoldDB" id="A0A382ZH19"/>
<evidence type="ECO:0000313" key="1">
    <source>
        <dbReference type="EMBL" id="SVD93998.1"/>
    </source>
</evidence>
<name>A0A382ZH19_9ZZZZ</name>
<proteinExistence type="predicted"/>
<dbReference type="EMBL" id="UINC01183301">
    <property type="protein sequence ID" value="SVD93998.1"/>
    <property type="molecule type" value="Genomic_DNA"/>
</dbReference>
<organism evidence="1">
    <name type="scientific">marine metagenome</name>
    <dbReference type="NCBI Taxonomy" id="408172"/>
    <lineage>
        <taxon>unclassified sequences</taxon>
        <taxon>metagenomes</taxon>
        <taxon>ecological metagenomes</taxon>
    </lineage>
</organism>
<protein>
    <submittedName>
        <fullName evidence="1">Uncharacterized protein</fullName>
    </submittedName>
</protein>
<reference evidence="1" key="1">
    <citation type="submission" date="2018-05" db="EMBL/GenBank/DDBJ databases">
        <authorList>
            <person name="Lanie J.A."/>
            <person name="Ng W.-L."/>
            <person name="Kazmierczak K.M."/>
            <person name="Andrzejewski T.M."/>
            <person name="Davidsen T.M."/>
            <person name="Wayne K.J."/>
            <person name="Tettelin H."/>
            <person name="Glass J.I."/>
            <person name="Rusch D."/>
            <person name="Podicherti R."/>
            <person name="Tsui H.-C.T."/>
            <person name="Winkler M.E."/>
        </authorList>
    </citation>
    <scope>NUCLEOTIDE SEQUENCE</scope>
</reference>
<feature type="non-terminal residue" evidence="1">
    <location>
        <position position="38"/>
    </location>
</feature>
<accession>A0A382ZH19</accession>